<gene>
    <name evidence="1" type="ORF">HMPREF9080_01636</name>
</gene>
<reference evidence="1 2" key="1">
    <citation type="submission" date="2011-08" db="EMBL/GenBank/DDBJ databases">
        <authorList>
            <person name="Weinstock G."/>
            <person name="Sodergren E."/>
            <person name="Clifton S."/>
            <person name="Fulton L."/>
            <person name="Fulton B."/>
            <person name="Courtney L."/>
            <person name="Fronick C."/>
            <person name="Harrison M."/>
            <person name="Strong C."/>
            <person name="Farmer C."/>
            <person name="Delahaunty K."/>
            <person name="Markovic C."/>
            <person name="Hall O."/>
            <person name="Minx P."/>
            <person name="Tomlinson C."/>
            <person name="Mitreva M."/>
            <person name="Hou S."/>
            <person name="Chen J."/>
            <person name="Wollam A."/>
            <person name="Pepin K.H."/>
            <person name="Johnson M."/>
            <person name="Bhonagiri V."/>
            <person name="Zhang X."/>
            <person name="Suruliraj S."/>
            <person name="Warren W."/>
            <person name="Chinwalla A."/>
            <person name="Mardis E.R."/>
            <person name="Wilson R.K."/>
        </authorList>
    </citation>
    <scope>NUCLEOTIDE SEQUENCE [LARGE SCALE GENOMIC DNA]</scope>
    <source>
        <strain evidence="1 2">F0432</strain>
    </source>
</reference>
<organism evidence="1 2">
    <name type="scientific">Cardiobacterium valvarum F0432</name>
    <dbReference type="NCBI Taxonomy" id="797473"/>
    <lineage>
        <taxon>Bacteria</taxon>
        <taxon>Pseudomonadati</taxon>
        <taxon>Pseudomonadota</taxon>
        <taxon>Gammaproteobacteria</taxon>
        <taxon>Cardiobacteriales</taxon>
        <taxon>Cardiobacteriaceae</taxon>
        <taxon>Cardiobacterium</taxon>
    </lineage>
</organism>
<dbReference type="AlphaFoldDB" id="G9ZFT8"/>
<name>G9ZFT8_9GAMM</name>
<protein>
    <submittedName>
        <fullName evidence="1">Uncharacterized protein</fullName>
    </submittedName>
</protein>
<sequence>MALMKGGDDIQYKNKGTENILFSVPVLVYSMVQKEIAVMTAAT</sequence>
<dbReference type="EMBL" id="AGCM01000090">
    <property type="protein sequence ID" value="EHM53723.1"/>
    <property type="molecule type" value="Genomic_DNA"/>
</dbReference>
<dbReference type="Proteomes" id="UP000004750">
    <property type="component" value="Unassembled WGS sequence"/>
</dbReference>
<proteinExistence type="predicted"/>
<accession>G9ZFT8</accession>
<evidence type="ECO:0000313" key="1">
    <source>
        <dbReference type="EMBL" id="EHM53723.1"/>
    </source>
</evidence>
<dbReference type="HOGENOM" id="CLU_3231281_0_0_6"/>
<comment type="caution">
    <text evidence="1">The sequence shown here is derived from an EMBL/GenBank/DDBJ whole genome shotgun (WGS) entry which is preliminary data.</text>
</comment>
<evidence type="ECO:0000313" key="2">
    <source>
        <dbReference type="Proteomes" id="UP000004750"/>
    </source>
</evidence>